<feature type="domain" description="HU" evidence="3">
    <location>
        <begin position="12"/>
        <end position="137"/>
    </location>
</feature>
<feature type="compositionally biased region" description="Gly residues" evidence="2">
    <location>
        <begin position="178"/>
        <end position="194"/>
    </location>
</feature>
<accession>A0AA92TZC5</accession>
<organism evidence="4 5">
    <name type="scientific">Segatella copri</name>
    <dbReference type="NCBI Taxonomy" id="165179"/>
    <lineage>
        <taxon>Bacteria</taxon>
        <taxon>Pseudomonadati</taxon>
        <taxon>Bacteroidota</taxon>
        <taxon>Bacteroidia</taxon>
        <taxon>Bacteroidales</taxon>
        <taxon>Prevotellaceae</taxon>
        <taxon>Segatella</taxon>
    </lineage>
</organism>
<proteinExistence type="predicted"/>
<protein>
    <submittedName>
        <fullName evidence="4">DNA-binding protein</fullName>
    </submittedName>
</protein>
<evidence type="ECO:0000256" key="1">
    <source>
        <dbReference type="ARBA" id="ARBA00023125"/>
    </source>
</evidence>
<comment type="caution">
    <text evidence="4">The sequence shown here is derived from an EMBL/GenBank/DDBJ whole genome shotgun (WGS) entry which is preliminary data.</text>
</comment>
<dbReference type="Pfam" id="PF18291">
    <property type="entry name" value="HU-HIG"/>
    <property type="match status" value="1"/>
</dbReference>
<sequence>MIIHNFKILCIMAINYSLVKLASKFGDKAGVPLFYARAQMKDSISLKKFAKLISMQTTVSYADVTAVLVSMQENMVIELQRGNQIDFGELGKFRLQLTSEGAATAAEFKSDINIKGVNIQFIPGSDLANIFVGMEFEQVASRAVQKAALKAEKEGAKTLDIEEAKKKPAKDNAPSGGDTTGGNTSGEQTGGTGSTGNTSGEQTGGTGSTGNGDTGDGLE</sequence>
<feature type="compositionally biased region" description="Gly residues" evidence="2">
    <location>
        <begin position="202"/>
        <end position="219"/>
    </location>
</feature>
<evidence type="ECO:0000313" key="5">
    <source>
        <dbReference type="Proteomes" id="UP000283785"/>
    </source>
</evidence>
<dbReference type="AlphaFoldDB" id="A0AA92TZC5"/>
<feature type="compositionally biased region" description="Basic and acidic residues" evidence="2">
    <location>
        <begin position="154"/>
        <end position="170"/>
    </location>
</feature>
<name>A0AA92TZC5_9BACT</name>
<evidence type="ECO:0000259" key="3">
    <source>
        <dbReference type="Pfam" id="PF18291"/>
    </source>
</evidence>
<keyword evidence="1 4" id="KW-0238">DNA-binding</keyword>
<evidence type="ECO:0000313" key="4">
    <source>
        <dbReference type="EMBL" id="RGW43411.1"/>
    </source>
</evidence>
<dbReference type="GO" id="GO:0003677">
    <property type="term" value="F:DNA binding"/>
    <property type="evidence" value="ECO:0007669"/>
    <property type="project" value="UniProtKB-KW"/>
</dbReference>
<evidence type="ECO:0000256" key="2">
    <source>
        <dbReference type="SAM" id="MobiDB-lite"/>
    </source>
</evidence>
<feature type="region of interest" description="Disordered" evidence="2">
    <location>
        <begin position="154"/>
        <end position="219"/>
    </location>
</feature>
<dbReference type="SUPFAM" id="SSF47729">
    <property type="entry name" value="IHF-like DNA-binding proteins"/>
    <property type="match status" value="1"/>
</dbReference>
<dbReference type="InterPro" id="IPR041607">
    <property type="entry name" value="HU-HIG"/>
</dbReference>
<gene>
    <name evidence="4" type="ORF">DWV76_05495</name>
</gene>
<dbReference type="EMBL" id="QSAG01000007">
    <property type="protein sequence ID" value="RGW43411.1"/>
    <property type="molecule type" value="Genomic_DNA"/>
</dbReference>
<dbReference type="InterPro" id="IPR010992">
    <property type="entry name" value="IHF-like_DNA-bd_dom_sf"/>
</dbReference>
<reference evidence="4 5" key="1">
    <citation type="submission" date="2018-08" db="EMBL/GenBank/DDBJ databases">
        <title>A genome reference for cultivated species of the human gut microbiota.</title>
        <authorList>
            <person name="Zou Y."/>
            <person name="Xue W."/>
            <person name="Luo G."/>
        </authorList>
    </citation>
    <scope>NUCLEOTIDE SEQUENCE [LARGE SCALE GENOMIC DNA]</scope>
    <source>
        <strain evidence="4 5">AF12-50</strain>
    </source>
</reference>
<dbReference type="Proteomes" id="UP000283785">
    <property type="component" value="Unassembled WGS sequence"/>
</dbReference>